<accession>A0A0U3FU83</accession>
<evidence type="ECO:0000313" key="2">
    <source>
        <dbReference type="Proteomes" id="UP000060043"/>
    </source>
</evidence>
<reference evidence="1 2" key="1">
    <citation type="submission" date="2015-12" db="EMBL/GenBank/DDBJ databases">
        <title>A stable core within a dynamic pangenome in Sulfolobus acidocaldarius.</title>
        <authorList>
            <person name="Anderson R."/>
            <person name="Kouris A."/>
            <person name="Seward C."/>
            <person name="Campbell K."/>
            <person name="Whitaker R."/>
        </authorList>
    </citation>
    <scope>NUCLEOTIDE SEQUENCE [LARGE SCALE GENOMIC DNA]</scope>
    <source>
        <strain evidence="1 2">NG05B_CO5_07</strain>
    </source>
</reference>
<dbReference type="Pfam" id="PF08960">
    <property type="entry name" value="STIV_B116-like"/>
    <property type="match status" value="1"/>
</dbReference>
<dbReference type="SUPFAM" id="SSF143602">
    <property type="entry name" value="STIV B116-like"/>
    <property type="match status" value="1"/>
</dbReference>
<dbReference type="Gene3D" id="3.40.50.11170">
    <property type="entry name" value="Uncharacterised protein PF08960, DUF1874"/>
    <property type="match status" value="1"/>
</dbReference>
<dbReference type="Proteomes" id="UP000060043">
    <property type="component" value="Chromosome"/>
</dbReference>
<sequence>MGKVFLTNAFSLNMINEFPARIIVDKLYELEFCYGITDSIENKELVNAIGHDSTINLINTLCDTQLQKNRIEIKMEKGDRALVIMIAERLPEGKVLSEEEITNMFKEHKISFYEVIL</sequence>
<proteinExistence type="predicted"/>
<dbReference type="InterPro" id="IPR015055">
    <property type="entry name" value="STIV_B116-like"/>
</dbReference>
<gene>
    <name evidence="1" type="ORF">ATZ20_01055</name>
</gene>
<protein>
    <submittedName>
        <fullName evidence="1">Uncharacterized protein</fullName>
    </submittedName>
</protein>
<name>A0A0U3FU83_9CREN</name>
<dbReference type="OrthoDB" id="384852at2157"/>
<dbReference type="EMBL" id="CP013695">
    <property type="protein sequence ID" value="ALU30867.1"/>
    <property type="molecule type" value="Genomic_DNA"/>
</dbReference>
<organism evidence="1 2">
    <name type="scientific">Sulfolobus acidocaldarius</name>
    <dbReference type="NCBI Taxonomy" id="2285"/>
    <lineage>
        <taxon>Archaea</taxon>
        <taxon>Thermoproteota</taxon>
        <taxon>Thermoprotei</taxon>
        <taxon>Sulfolobales</taxon>
        <taxon>Sulfolobaceae</taxon>
        <taxon>Sulfolobus</taxon>
    </lineage>
</organism>
<evidence type="ECO:0000313" key="1">
    <source>
        <dbReference type="EMBL" id="ALU30867.1"/>
    </source>
</evidence>
<dbReference type="RefSeq" id="WP_058692899.1">
    <property type="nucleotide sequence ID" value="NZ_CP013695.1"/>
</dbReference>
<dbReference type="InterPro" id="IPR037236">
    <property type="entry name" value="STIV_B116-like_sf"/>
</dbReference>
<dbReference type="AlphaFoldDB" id="A0A0U3FU83"/>
<dbReference type="GeneID" id="33344331"/>